<organism evidence="2 3">
    <name type="scientific">Rotaria sordida</name>
    <dbReference type="NCBI Taxonomy" id="392033"/>
    <lineage>
        <taxon>Eukaryota</taxon>
        <taxon>Metazoa</taxon>
        <taxon>Spiralia</taxon>
        <taxon>Gnathifera</taxon>
        <taxon>Rotifera</taxon>
        <taxon>Eurotatoria</taxon>
        <taxon>Bdelloidea</taxon>
        <taxon>Philodinida</taxon>
        <taxon>Philodinidae</taxon>
        <taxon>Rotaria</taxon>
    </lineage>
</organism>
<reference evidence="2" key="1">
    <citation type="submission" date="2021-02" db="EMBL/GenBank/DDBJ databases">
        <authorList>
            <person name="Nowell W R."/>
        </authorList>
    </citation>
    <scope>NUCLEOTIDE SEQUENCE</scope>
</reference>
<protein>
    <submittedName>
        <fullName evidence="2">Uncharacterized protein</fullName>
    </submittedName>
</protein>
<feature type="region of interest" description="Disordered" evidence="1">
    <location>
        <begin position="1"/>
        <end position="26"/>
    </location>
</feature>
<gene>
    <name evidence="2" type="ORF">OTI717_LOCUS36720</name>
</gene>
<dbReference type="EMBL" id="CAJOAX010016061">
    <property type="protein sequence ID" value="CAF4161128.1"/>
    <property type="molecule type" value="Genomic_DNA"/>
</dbReference>
<name>A0A819ZBV3_9BILA</name>
<evidence type="ECO:0000313" key="3">
    <source>
        <dbReference type="Proteomes" id="UP000663823"/>
    </source>
</evidence>
<evidence type="ECO:0000313" key="2">
    <source>
        <dbReference type="EMBL" id="CAF4161128.1"/>
    </source>
</evidence>
<feature type="non-terminal residue" evidence="2">
    <location>
        <position position="1"/>
    </location>
</feature>
<proteinExistence type="predicted"/>
<accession>A0A819ZBV3</accession>
<dbReference type="Proteomes" id="UP000663823">
    <property type="component" value="Unassembled WGS sequence"/>
</dbReference>
<sequence>QAINDDKNNQQVGQNVPPPLLNDNNSNVQQLNHLELNSRSKEKHSFLQSVFDCCV</sequence>
<evidence type="ECO:0000256" key="1">
    <source>
        <dbReference type="SAM" id="MobiDB-lite"/>
    </source>
</evidence>
<dbReference type="AlphaFoldDB" id="A0A819ZBV3"/>
<comment type="caution">
    <text evidence="2">The sequence shown here is derived from an EMBL/GenBank/DDBJ whole genome shotgun (WGS) entry which is preliminary data.</text>
</comment>